<protein>
    <submittedName>
        <fullName evidence="2">Uncharacterized protein</fullName>
    </submittedName>
</protein>
<keyword evidence="1" id="KW-1133">Transmembrane helix</keyword>
<organism evidence="2 3">
    <name type="scientific">Zizania palustris</name>
    <name type="common">Northern wild rice</name>
    <dbReference type="NCBI Taxonomy" id="103762"/>
    <lineage>
        <taxon>Eukaryota</taxon>
        <taxon>Viridiplantae</taxon>
        <taxon>Streptophyta</taxon>
        <taxon>Embryophyta</taxon>
        <taxon>Tracheophyta</taxon>
        <taxon>Spermatophyta</taxon>
        <taxon>Magnoliopsida</taxon>
        <taxon>Liliopsida</taxon>
        <taxon>Poales</taxon>
        <taxon>Poaceae</taxon>
        <taxon>BOP clade</taxon>
        <taxon>Oryzoideae</taxon>
        <taxon>Oryzeae</taxon>
        <taxon>Zizaniinae</taxon>
        <taxon>Zizania</taxon>
    </lineage>
</organism>
<keyword evidence="1" id="KW-0812">Transmembrane</keyword>
<sequence>MKAFAKWPAARVLRAHIPCLPNPHSPPANLSPLAASSDLAARRLLPRHGHICRSLPSRIVRGMVLEALMVIVGVLLLRWLRRSTTKWDHTYAIAEALFGEKVSTLPREIFGFGSI</sequence>
<keyword evidence="1" id="KW-0472">Membrane</keyword>
<proteinExistence type="predicted"/>
<feature type="transmembrane region" description="Helical" evidence="1">
    <location>
        <begin position="59"/>
        <end position="80"/>
    </location>
</feature>
<accession>A0A8J5ST59</accession>
<dbReference type="EMBL" id="JAAALK010000287">
    <property type="protein sequence ID" value="KAG8060894.1"/>
    <property type="molecule type" value="Genomic_DNA"/>
</dbReference>
<name>A0A8J5ST59_ZIZPA</name>
<reference evidence="2" key="1">
    <citation type="journal article" date="2021" name="bioRxiv">
        <title>Whole Genome Assembly and Annotation of Northern Wild Rice, Zizania palustris L., Supports a Whole Genome Duplication in the Zizania Genus.</title>
        <authorList>
            <person name="Haas M."/>
            <person name="Kono T."/>
            <person name="Macchietto M."/>
            <person name="Millas R."/>
            <person name="McGilp L."/>
            <person name="Shao M."/>
            <person name="Duquette J."/>
            <person name="Hirsch C.N."/>
            <person name="Kimball J."/>
        </authorList>
    </citation>
    <scope>NUCLEOTIDE SEQUENCE</scope>
    <source>
        <tissue evidence="2">Fresh leaf tissue</tissue>
    </source>
</reference>
<evidence type="ECO:0000313" key="2">
    <source>
        <dbReference type="EMBL" id="KAG8060894.1"/>
    </source>
</evidence>
<gene>
    <name evidence="2" type="ORF">GUJ93_ZPchr0002g24025</name>
</gene>
<evidence type="ECO:0000256" key="1">
    <source>
        <dbReference type="SAM" id="Phobius"/>
    </source>
</evidence>
<keyword evidence="3" id="KW-1185">Reference proteome</keyword>
<reference evidence="2" key="2">
    <citation type="submission" date="2021-02" db="EMBL/GenBank/DDBJ databases">
        <authorList>
            <person name="Kimball J.A."/>
            <person name="Haas M.W."/>
            <person name="Macchietto M."/>
            <person name="Kono T."/>
            <person name="Duquette J."/>
            <person name="Shao M."/>
        </authorList>
    </citation>
    <scope>NUCLEOTIDE SEQUENCE</scope>
    <source>
        <tissue evidence="2">Fresh leaf tissue</tissue>
    </source>
</reference>
<comment type="caution">
    <text evidence="2">The sequence shown here is derived from an EMBL/GenBank/DDBJ whole genome shotgun (WGS) entry which is preliminary data.</text>
</comment>
<dbReference type="Proteomes" id="UP000729402">
    <property type="component" value="Unassembled WGS sequence"/>
</dbReference>
<evidence type="ECO:0000313" key="3">
    <source>
        <dbReference type="Proteomes" id="UP000729402"/>
    </source>
</evidence>
<dbReference type="AlphaFoldDB" id="A0A8J5ST59"/>